<dbReference type="InterPro" id="IPR002328">
    <property type="entry name" value="ADH_Zn_CS"/>
</dbReference>
<dbReference type="SUPFAM" id="SSF50129">
    <property type="entry name" value="GroES-like"/>
    <property type="match status" value="1"/>
</dbReference>
<dbReference type="PANTHER" id="PTHR43401">
    <property type="entry name" value="L-THREONINE 3-DEHYDROGENASE"/>
    <property type="match status" value="1"/>
</dbReference>
<evidence type="ECO:0000313" key="7">
    <source>
        <dbReference type="EMBL" id="GIF77677.1"/>
    </source>
</evidence>
<accession>A0ABQ4D3H3</accession>
<dbReference type="PANTHER" id="PTHR43401:SF2">
    <property type="entry name" value="L-THREONINE 3-DEHYDROGENASE"/>
    <property type="match status" value="1"/>
</dbReference>
<evidence type="ECO:0000259" key="6">
    <source>
        <dbReference type="SMART" id="SM00829"/>
    </source>
</evidence>
<name>A0ABQ4D3H3_9ACTN</name>
<dbReference type="Gene3D" id="3.90.180.10">
    <property type="entry name" value="Medium-chain alcohol dehydrogenases, catalytic domain"/>
    <property type="match status" value="1"/>
</dbReference>
<sequence length="343" mass="35838">MRAARYIGAGSIDVVEVDPTDPGPAEVQIEVAYTGICGTDLHILHGAMDHRVRAPQVIGHEMSGRVASLGADVTGWSVGQPVTVMPLRWCGRCPACRAGNQHICERLVFVGIDSPGAMQTRWTVSADLLVALPDALALDAAALVEPTAVAVHDVRRAGLAVGETAAVIGGGPIGVLIALVSRAAGADVTVFELDAHRRGVAERLGLRVVDPGAVDLAAFVDDWTRGAGAAVAFEVSGSGAGLSTAVATLAVRGRLVMVAIHNEPRPIDLFRFFWRELTMVGARVYERTDYDRAIRLIARGDLPVGELISDVVPLDRAGDAFRSLGAGGPVMKVLIDCAPGGGR</sequence>
<evidence type="ECO:0000313" key="8">
    <source>
        <dbReference type="Proteomes" id="UP000604117"/>
    </source>
</evidence>
<dbReference type="Pfam" id="PF08240">
    <property type="entry name" value="ADH_N"/>
    <property type="match status" value="1"/>
</dbReference>
<organism evidence="7 8">
    <name type="scientific">Asanoa siamensis</name>
    <dbReference type="NCBI Taxonomy" id="926357"/>
    <lineage>
        <taxon>Bacteria</taxon>
        <taxon>Bacillati</taxon>
        <taxon>Actinomycetota</taxon>
        <taxon>Actinomycetes</taxon>
        <taxon>Micromonosporales</taxon>
        <taxon>Micromonosporaceae</taxon>
        <taxon>Asanoa</taxon>
    </lineage>
</organism>
<dbReference type="Pfam" id="PF00107">
    <property type="entry name" value="ADH_zinc_N"/>
    <property type="match status" value="1"/>
</dbReference>
<dbReference type="InterPro" id="IPR013149">
    <property type="entry name" value="ADH-like_C"/>
</dbReference>
<dbReference type="SUPFAM" id="SSF51735">
    <property type="entry name" value="NAD(P)-binding Rossmann-fold domains"/>
    <property type="match status" value="1"/>
</dbReference>
<evidence type="ECO:0000256" key="4">
    <source>
        <dbReference type="ARBA" id="ARBA00023002"/>
    </source>
</evidence>
<dbReference type="EMBL" id="BONE01000099">
    <property type="protein sequence ID" value="GIF77677.1"/>
    <property type="molecule type" value="Genomic_DNA"/>
</dbReference>
<evidence type="ECO:0000256" key="2">
    <source>
        <dbReference type="ARBA" id="ARBA00022723"/>
    </source>
</evidence>
<proteinExistence type="inferred from homology"/>
<evidence type="ECO:0000256" key="3">
    <source>
        <dbReference type="ARBA" id="ARBA00022833"/>
    </source>
</evidence>
<dbReference type="PROSITE" id="PS00059">
    <property type="entry name" value="ADH_ZINC"/>
    <property type="match status" value="1"/>
</dbReference>
<comment type="similarity">
    <text evidence="5">Belongs to the zinc-containing alcohol dehydrogenase family.</text>
</comment>
<feature type="domain" description="Enoyl reductase (ER)" evidence="6">
    <location>
        <begin position="10"/>
        <end position="335"/>
    </location>
</feature>
<dbReference type="InterPro" id="IPR011032">
    <property type="entry name" value="GroES-like_sf"/>
</dbReference>
<dbReference type="SMART" id="SM00829">
    <property type="entry name" value="PKS_ER"/>
    <property type="match status" value="1"/>
</dbReference>
<evidence type="ECO:0000256" key="5">
    <source>
        <dbReference type="RuleBase" id="RU361277"/>
    </source>
</evidence>
<dbReference type="Proteomes" id="UP000604117">
    <property type="component" value="Unassembled WGS sequence"/>
</dbReference>
<keyword evidence="3 5" id="KW-0862">Zinc</keyword>
<keyword evidence="8" id="KW-1185">Reference proteome</keyword>
<dbReference type="InterPro" id="IPR013154">
    <property type="entry name" value="ADH-like_N"/>
</dbReference>
<protein>
    <submittedName>
        <fullName evidence="7">Zn-dependent alcohol dehydrogenase</fullName>
    </submittedName>
</protein>
<dbReference type="InterPro" id="IPR036291">
    <property type="entry name" value="NAD(P)-bd_dom_sf"/>
</dbReference>
<comment type="cofactor">
    <cofactor evidence="1 5">
        <name>Zn(2+)</name>
        <dbReference type="ChEBI" id="CHEBI:29105"/>
    </cofactor>
</comment>
<keyword evidence="4" id="KW-0560">Oxidoreductase</keyword>
<dbReference type="InterPro" id="IPR050129">
    <property type="entry name" value="Zn_alcohol_dh"/>
</dbReference>
<dbReference type="InterPro" id="IPR020843">
    <property type="entry name" value="ER"/>
</dbReference>
<gene>
    <name evidence="7" type="ORF">Asi02nite_71950</name>
</gene>
<evidence type="ECO:0000256" key="1">
    <source>
        <dbReference type="ARBA" id="ARBA00001947"/>
    </source>
</evidence>
<dbReference type="RefSeq" id="WP_203718533.1">
    <property type="nucleotide sequence ID" value="NZ_BONE01000099.1"/>
</dbReference>
<keyword evidence="2 5" id="KW-0479">Metal-binding</keyword>
<dbReference type="Gene3D" id="3.40.50.720">
    <property type="entry name" value="NAD(P)-binding Rossmann-like Domain"/>
    <property type="match status" value="1"/>
</dbReference>
<comment type="caution">
    <text evidence="7">The sequence shown here is derived from an EMBL/GenBank/DDBJ whole genome shotgun (WGS) entry which is preliminary data.</text>
</comment>
<reference evidence="7 8" key="1">
    <citation type="submission" date="2021-01" db="EMBL/GenBank/DDBJ databases">
        <title>Whole genome shotgun sequence of Asanoa siamensis NBRC 107932.</title>
        <authorList>
            <person name="Komaki H."/>
            <person name="Tamura T."/>
        </authorList>
    </citation>
    <scope>NUCLEOTIDE SEQUENCE [LARGE SCALE GENOMIC DNA]</scope>
    <source>
        <strain evidence="7 8">NBRC 107932</strain>
    </source>
</reference>